<gene>
    <name evidence="4" type="ORF">Vse01_56800</name>
</gene>
<dbReference type="RefSeq" id="WP_093407304.1">
    <property type="nucleotide sequence ID" value="NZ_BOPD01000053.1"/>
</dbReference>
<feature type="domain" description="BD-FAE-like" evidence="3">
    <location>
        <begin position="27"/>
        <end position="215"/>
    </location>
</feature>
<dbReference type="OrthoDB" id="9803828at2"/>
<evidence type="ECO:0000313" key="5">
    <source>
        <dbReference type="Proteomes" id="UP000607311"/>
    </source>
</evidence>
<dbReference type="InterPro" id="IPR049492">
    <property type="entry name" value="BD-FAE-like_dom"/>
</dbReference>
<dbReference type="PANTHER" id="PTHR48081">
    <property type="entry name" value="AB HYDROLASE SUPERFAMILY PROTEIN C4A8.06C"/>
    <property type="match status" value="1"/>
</dbReference>
<dbReference type="Proteomes" id="UP000607311">
    <property type="component" value="Unassembled WGS sequence"/>
</dbReference>
<evidence type="ECO:0000313" key="4">
    <source>
        <dbReference type="EMBL" id="GIJ36532.1"/>
    </source>
</evidence>
<dbReference type="PANTHER" id="PTHR48081:SF30">
    <property type="entry name" value="ACETYL-HYDROLASE LIPR-RELATED"/>
    <property type="match status" value="1"/>
</dbReference>
<dbReference type="Gene3D" id="3.40.50.1820">
    <property type="entry name" value="alpha/beta hydrolase"/>
    <property type="match status" value="1"/>
</dbReference>
<dbReference type="EMBL" id="BOPD01000053">
    <property type="protein sequence ID" value="GIJ36532.1"/>
    <property type="molecule type" value="Genomic_DNA"/>
</dbReference>
<accession>A0A9W5UW03</accession>
<dbReference type="AlphaFoldDB" id="A0A9W5UW03"/>
<dbReference type="InterPro" id="IPR029058">
    <property type="entry name" value="AB_hydrolase_fold"/>
</dbReference>
<name>A0A9W5UW03_9ACTN</name>
<dbReference type="InterPro" id="IPR050300">
    <property type="entry name" value="GDXG_lipolytic_enzyme"/>
</dbReference>
<dbReference type="GO" id="GO:0004806">
    <property type="term" value="F:triacylglycerol lipase activity"/>
    <property type="evidence" value="ECO:0007669"/>
    <property type="project" value="TreeGrafter"/>
</dbReference>
<keyword evidence="2" id="KW-0378">Hydrolase</keyword>
<protein>
    <submittedName>
        <fullName evidence="4">Lipase</fullName>
    </submittedName>
</protein>
<keyword evidence="5" id="KW-1185">Reference proteome</keyword>
<comment type="similarity">
    <text evidence="1">Belongs to the 'GDXG' lipolytic enzyme family.</text>
</comment>
<evidence type="ECO:0000256" key="2">
    <source>
        <dbReference type="ARBA" id="ARBA00022801"/>
    </source>
</evidence>
<proteinExistence type="inferred from homology"/>
<sequence>MRLMTAACRESSLLFHAADGSELPLLIFEPLAGTPPRAGIVLFHGGALREGSADGLAPHCRQLASRGILAGSAGYRLLGRGAASIDDCIADVRWAIDQFARVAAVRGLEASHLASGGSSAGAHLAAVAAMTPAASTTAAEPGSAAVVALNPAGSNLRSFDPAAQRRLERQVGIAPGRLIEYSLIELVRPGNPPMQIHHGTRDEVEPIDSVRQFRDAMVRSGNECVLIEYEQARHGFHYPDDSRHFDDVLDATALFLLDRLATR</sequence>
<evidence type="ECO:0000256" key="1">
    <source>
        <dbReference type="ARBA" id="ARBA00010515"/>
    </source>
</evidence>
<evidence type="ECO:0000259" key="3">
    <source>
        <dbReference type="Pfam" id="PF20434"/>
    </source>
</evidence>
<dbReference type="Pfam" id="PF20434">
    <property type="entry name" value="BD-FAE"/>
    <property type="match status" value="1"/>
</dbReference>
<reference evidence="4" key="1">
    <citation type="submission" date="2021-01" db="EMBL/GenBank/DDBJ databases">
        <title>Whole genome shotgun sequence of Verrucosispora sediminis NBRC 107745.</title>
        <authorList>
            <person name="Komaki H."/>
            <person name="Tamura T."/>
        </authorList>
    </citation>
    <scope>NUCLEOTIDE SEQUENCE</scope>
    <source>
        <strain evidence="4">NBRC 107745</strain>
    </source>
</reference>
<organism evidence="4 5">
    <name type="scientific">Micromonospora sediminimaris</name>
    <dbReference type="NCBI Taxonomy" id="547162"/>
    <lineage>
        <taxon>Bacteria</taxon>
        <taxon>Bacillati</taxon>
        <taxon>Actinomycetota</taxon>
        <taxon>Actinomycetes</taxon>
        <taxon>Micromonosporales</taxon>
        <taxon>Micromonosporaceae</taxon>
        <taxon>Micromonospora</taxon>
    </lineage>
</organism>
<dbReference type="SUPFAM" id="SSF53474">
    <property type="entry name" value="alpha/beta-Hydrolases"/>
    <property type="match status" value="1"/>
</dbReference>
<comment type="caution">
    <text evidence="4">The sequence shown here is derived from an EMBL/GenBank/DDBJ whole genome shotgun (WGS) entry which is preliminary data.</text>
</comment>